<evidence type="ECO:0000256" key="7">
    <source>
        <dbReference type="ARBA" id="ARBA00023209"/>
    </source>
</evidence>
<keyword evidence="8" id="KW-1208">Phospholipid metabolism</keyword>
<evidence type="ECO:0000313" key="11">
    <source>
        <dbReference type="EMBL" id="ADM28276.1"/>
    </source>
</evidence>
<keyword evidence="2" id="KW-0444">Lipid biosynthesis</keyword>
<accession>E0SQU6</accession>
<evidence type="ECO:0000256" key="1">
    <source>
        <dbReference type="ARBA" id="ARBA00001974"/>
    </source>
</evidence>
<dbReference type="InterPro" id="IPR054715">
    <property type="entry name" value="GGR_cat"/>
</dbReference>
<gene>
    <name evidence="11" type="ordered locus">Igag_1474</name>
</gene>
<keyword evidence="7" id="KW-0594">Phospholipid biosynthesis</keyword>
<dbReference type="GO" id="GO:0016628">
    <property type="term" value="F:oxidoreductase activity, acting on the CH-CH group of donors, NAD or NADP as acceptor"/>
    <property type="evidence" value="ECO:0007669"/>
    <property type="project" value="InterPro"/>
</dbReference>
<dbReference type="PANTHER" id="PTHR42685">
    <property type="entry name" value="GERANYLGERANYL DIPHOSPHATE REDUCTASE"/>
    <property type="match status" value="1"/>
</dbReference>
<dbReference type="PANTHER" id="PTHR42685:SF18">
    <property type="entry name" value="DIGERANYLGERANYLGLYCEROPHOSPHOLIPID REDUCTASE"/>
    <property type="match status" value="1"/>
</dbReference>
<evidence type="ECO:0000256" key="6">
    <source>
        <dbReference type="ARBA" id="ARBA00023098"/>
    </source>
</evidence>
<keyword evidence="3" id="KW-0285">Flavoprotein</keyword>
<evidence type="ECO:0000256" key="4">
    <source>
        <dbReference type="ARBA" id="ARBA00022827"/>
    </source>
</evidence>
<dbReference type="EMBL" id="CP002098">
    <property type="protein sequence ID" value="ADM28276.1"/>
    <property type="molecule type" value="Genomic_DNA"/>
</dbReference>
<dbReference type="InterPro" id="IPR040131">
    <property type="entry name" value="MnmG_N"/>
</dbReference>
<feature type="domain" description="MnmG N-terminal" evidence="9">
    <location>
        <begin position="5"/>
        <end position="50"/>
    </location>
</feature>
<dbReference type="HOGENOM" id="CLU_024648_0_0_2"/>
<keyword evidence="4" id="KW-0274">FAD</keyword>
<dbReference type="Gene3D" id="3.50.50.60">
    <property type="entry name" value="FAD/NAD(P)-binding domain"/>
    <property type="match status" value="1"/>
</dbReference>
<reference evidence="11 12" key="1">
    <citation type="journal article" date="2010" name="Stand. Genomic Sci.">
        <title>Complete genome sequence of Ignisphaera aggregans type strain (AQ1.S1).</title>
        <authorList>
            <person name="Goker M."/>
            <person name="Held B."/>
            <person name="Lapidus A."/>
            <person name="Nolan M."/>
            <person name="Spring S."/>
            <person name="Yasawong M."/>
            <person name="Lucas S."/>
            <person name="Glavina Del Rio T."/>
            <person name="Tice H."/>
            <person name="Cheng J.F."/>
            <person name="Goodwin L."/>
            <person name="Tapia R."/>
            <person name="Pitluck S."/>
            <person name="Liolios K."/>
            <person name="Ivanova N."/>
            <person name="Mavromatis K."/>
            <person name="Mikhailova N."/>
            <person name="Pati A."/>
            <person name="Chen A."/>
            <person name="Palaniappan K."/>
            <person name="Brambilla E."/>
            <person name="Land M."/>
            <person name="Hauser L."/>
            <person name="Chang Y.J."/>
            <person name="Jeffries C.D."/>
            <person name="Brettin T."/>
            <person name="Detter J.C."/>
            <person name="Han C."/>
            <person name="Rohde M."/>
            <person name="Sikorski J."/>
            <person name="Woyke T."/>
            <person name="Bristow J."/>
            <person name="Eisen J.A."/>
            <person name="Markowitz V."/>
            <person name="Hugenholtz P."/>
            <person name="Kyrpides N.C."/>
            <person name="Klenk H.P."/>
        </authorList>
    </citation>
    <scope>NUCLEOTIDE SEQUENCE [LARGE SCALE GENOMIC DNA]</scope>
    <source>
        <strain evidence="12">DSM 17230 / JCM 13409 / AQ1.S1</strain>
    </source>
</reference>
<keyword evidence="5" id="KW-0560">Oxidoreductase</keyword>
<proteinExistence type="predicted"/>
<dbReference type="KEGG" id="iag:Igag_1474"/>
<keyword evidence="6" id="KW-0443">Lipid metabolism</keyword>
<sequence length="452" mass="50866">MSTYDVVIVGGGVAGLFAGYNLSKMGFKVALVEMKDEKSIGEKVCGDAIGEHHFIELGLDPPIIGFDGENIFNGVKIVSPDEKHVISVIGKGYALNRKNFGLRLYRMAINSGVEGYLGYFFVKPIIEGSWIKGIVIKNRNESEHILYSKVVIDASGVSAVVRRSLPKEWWVSEIIPKEDYNVTYREIVSGDIDLDHEYAYIYLNKDIAPGGYWWLFPKKRGVYNIGLGVQWKDLLHNPKKNYDLYIRTKLGGRIHEVIHAGGGLVPTRRPISCMVWNGFIVIGDAAATANPLHGGGIGSAMISAKLAADTISEAFEKGNASMENLWIYHIRYHRAYGAKQASLDIARMFLQHLDNNDLNFIFRSKLIDGSEVYDLGSKGSLSSSILSRVQSILSLARRPTFISKLYRLKQYMDKAYELYLRYPSAPSDYIRWKTEEESLFTEFRKWLSESFG</sequence>
<evidence type="ECO:0000259" key="10">
    <source>
        <dbReference type="Pfam" id="PF22578"/>
    </source>
</evidence>
<dbReference type="InterPro" id="IPR050407">
    <property type="entry name" value="Geranylgeranyl_reductase"/>
</dbReference>
<protein>
    <submittedName>
        <fullName evidence="11">Geranylgeranyl reductase</fullName>
    </submittedName>
</protein>
<organism evidence="11 12">
    <name type="scientific">Ignisphaera aggregans (strain DSM 17230 / JCM 13409 / AQ1.S1)</name>
    <dbReference type="NCBI Taxonomy" id="583356"/>
    <lineage>
        <taxon>Archaea</taxon>
        <taxon>Thermoproteota</taxon>
        <taxon>Thermoprotei</taxon>
        <taxon>Desulfurococcales</taxon>
        <taxon>Desulfurococcaceae</taxon>
        <taxon>Ignisphaera</taxon>
    </lineage>
</organism>
<evidence type="ECO:0000256" key="5">
    <source>
        <dbReference type="ARBA" id="ARBA00023002"/>
    </source>
</evidence>
<dbReference type="SUPFAM" id="SSF51905">
    <property type="entry name" value="FAD/NAD(P)-binding domain"/>
    <property type="match status" value="1"/>
</dbReference>
<evidence type="ECO:0000256" key="2">
    <source>
        <dbReference type="ARBA" id="ARBA00022516"/>
    </source>
</evidence>
<dbReference type="Pfam" id="PF01134">
    <property type="entry name" value="GIDA"/>
    <property type="match status" value="1"/>
</dbReference>
<dbReference type="STRING" id="583356.Igag_1474"/>
<dbReference type="InterPro" id="IPR036188">
    <property type="entry name" value="FAD/NAD-bd_sf"/>
</dbReference>
<feature type="domain" description="Digeranylgeranylglycerophospholipid reductase catalytic" evidence="10">
    <location>
        <begin position="179"/>
        <end position="265"/>
    </location>
</feature>
<name>E0SQU6_IGNAA</name>
<dbReference type="AlphaFoldDB" id="E0SQU6"/>
<dbReference type="GO" id="GO:0008654">
    <property type="term" value="P:phospholipid biosynthetic process"/>
    <property type="evidence" value="ECO:0007669"/>
    <property type="project" value="UniProtKB-KW"/>
</dbReference>
<dbReference type="BioCyc" id="IAGG583356:GHAH-1463-MONOMER"/>
<dbReference type="PRINTS" id="PR00420">
    <property type="entry name" value="RNGMNOXGNASE"/>
</dbReference>
<comment type="cofactor">
    <cofactor evidence="1">
        <name>FAD</name>
        <dbReference type="ChEBI" id="CHEBI:57692"/>
    </cofactor>
</comment>
<evidence type="ECO:0000256" key="3">
    <source>
        <dbReference type="ARBA" id="ARBA00022630"/>
    </source>
</evidence>
<dbReference type="Proteomes" id="UP000001304">
    <property type="component" value="Chromosome"/>
</dbReference>
<dbReference type="NCBIfam" id="TIGR02032">
    <property type="entry name" value="GG-red-SF"/>
    <property type="match status" value="1"/>
</dbReference>
<dbReference type="Pfam" id="PF22578">
    <property type="entry name" value="GGR_cat"/>
    <property type="match status" value="1"/>
</dbReference>
<dbReference type="InterPro" id="IPR011777">
    <property type="entry name" value="Geranylgeranyl_Rdtase_fam"/>
</dbReference>
<keyword evidence="12" id="KW-1185">Reference proteome</keyword>
<evidence type="ECO:0000313" key="12">
    <source>
        <dbReference type="Proteomes" id="UP000001304"/>
    </source>
</evidence>
<evidence type="ECO:0000259" key="9">
    <source>
        <dbReference type="Pfam" id="PF01134"/>
    </source>
</evidence>
<evidence type="ECO:0000256" key="8">
    <source>
        <dbReference type="ARBA" id="ARBA00023264"/>
    </source>
</evidence>